<gene>
    <name evidence="1" type="ORF">SAMN02746064_01338</name>
</gene>
<sequence>MKKFMKRYLEKIAEQNKKNFGRTRLDCCDLNRGESGQRDKKIIKESSKKDK</sequence>
<organism evidence="1 2">
    <name type="scientific">Alkalibacter saccharofermentans DSM 14828</name>
    <dbReference type="NCBI Taxonomy" id="1120975"/>
    <lineage>
        <taxon>Bacteria</taxon>
        <taxon>Bacillati</taxon>
        <taxon>Bacillota</taxon>
        <taxon>Clostridia</taxon>
        <taxon>Eubacteriales</taxon>
        <taxon>Eubacteriaceae</taxon>
        <taxon>Alkalibacter</taxon>
    </lineage>
</organism>
<keyword evidence="2" id="KW-1185">Reference proteome</keyword>
<dbReference type="Proteomes" id="UP000184251">
    <property type="component" value="Unassembled WGS sequence"/>
</dbReference>
<evidence type="ECO:0000313" key="2">
    <source>
        <dbReference type="Proteomes" id="UP000184251"/>
    </source>
</evidence>
<evidence type="ECO:0000313" key="1">
    <source>
        <dbReference type="EMBL" id="SHE85638.1"/>
    </source>
</evidence>
<dbReference type="AlphaFoldDB" id="A0A1M4WWR6"/>
<proteinExistence type="predicted"/>
<protein>
    <submittedName>
        <fullName evidence="1">Uncharacterized protein</fullName>
    </submittedName>
</protein>
<dbReference type="STRING" id="1120975.SAMN02746064_01338"/>
<reference evidence="1 2" key="1">
    <citation type="submission" date="2016-11" db="EMBL/GenBank/DDBJ databases">
        <authorList>
            <person name="Jaros S."/>
            <person name="Januszkiewicz K."/>
            <person name="Wedrychowicz H."/>
        </authorList>
    </citation>
    <scope>NUCLEOTIDE SEQUENCE [LARGE SCALE GENOMIC DNA]</scope>
    <source>
        <strain evidence="1 2">DSM 14828</strain>
    </source>
</reference>
<dbReference type="NCBIfam" id="NF040898">
    <property type="entry name" value="CC_mini_metal"/>
    <property type="match status" value="1"/>
</dbReference>
<accession>A0A1M4WWR6</accession>
<name>A0A1M4WWR6_9FIRM</name>
<dbReference type="RefSeq" id="WP_200789463.1">
    <property type="nucleotide sequence ID" value="NZ_FQTU01000008.1"/>
</dbReference>
<dbReference type="EMBL" id="FQTU01000008">
    <property type="protein sequence ID" value="SHE85638.1"/>
    <property type="molecule type" value="Genomic_DNA"/>
</dbReference>